<proteinExistence type="predicted"/>
<name>A0A3S4R181_9ACTO</name>
<organism evidence="2 3">
    <name type="scientific">Actinomyces howellii</name>
    <dbReference type="NCBI Taxonomy" id="52771"/>
    <lineage>
        <taxon>Bacteria</taxon>
        <taxon>Bacillati</taxon>
        <taxon>Actinomycetota</taxon>
        <taxon>Actinomycetes</taxon>
        <taxon>Actinomycetales</taxon>
        <taxon>Actinomycetaceae</taxon>
        <taxon>Actinomyces</taxon>
    </lineage>
</organism>
<feature type="transmembrane region" description="Helical" evidence="1">
    <location>
        <begin position="21"/>
        <end position="43"/>
    </location>
</feature>
<keyword evidence="1" id="KW-1133">Transmembrane helix</keyword>
<evidence type="ECO:0000313" key="3">
    <source>
        <dbReference type="Proteomes" id="UP000266895"/>
    </source>
</evidence>
<evidence type="ECO:0000313" key="2">
    <source>
        <dbReference type="EMBL" id="VEG28525.1"/>
    </source>
</evidence>
<keyword evidence="3" id="KW-1185">Reference proteome</keyword>
<dbReference type="AlphaFoldDB" id="A0A3S4R181"/>
<dbReference type="KEGG" id="ahw:NCTC11636_01586"/>
<reference evidence="2 3" key="1">
    <citation type="submission" date="2018-12" db="EMBL/GenBank/DDBJ databases">
        <authorList>
            <consortium name="Pathogen Informatics"/>
        </authorList>
    </citation>
    <scope>NUCLEOTIDE SEQUENCE [LARGE SCALE GENOMIC DNA]</scope>
    <source>
        <strain evidence="2 3">NCTC11636</strain>
    </source>
</reference>
<dbReference type="EMBL" id="LR134350">
    <property type="protein sequence ID" value="VEG28525.1"/>
    <property type="molecule type" value="Genomic_DNA"/>
</dbReference>
<dbReference type="RefSeq" id="WP_126382638.1">
    <property type="nucleotide sequence ID" value="NZ_LR134350.1"/>
</dbReference>
<keyword evidence="1" id="KW-0472">Membrane</keyword>
<feature type="transmembrane region" description="Helical" evidence="1">
    <location>
        <begin position="49"/>
        <end position="67"/>
    </location>
</feature>
<sequence length="88" mass="9143">MPERVKKVTGGLAVMATGKGAAASVLRAALIYLLAFVVVTTVADMFFGGGWWLVAVLAGLAGILPFMKWASRRLPSGGRSDDGEVPPP</sequence>
<dbReference type="Proteomes" id="UP000266895">
    <property type="component" value="Chromosome"/>
</dbReference>
<gene>
    <name evidence="2" type="ORF">NCTC11636_01586</name>
</gene>
<protein>
    <submittedName>
        <fullName evidence="2">Uncharacterized protein</fullName>
    </submittedName>
</protein>
<accession>A0A3S4R181</accession>
<evidence type="ECO:0000256" key="1">
    <source>
        <dbReference type="SAM" id="Phobius"/>
    </source>
</evidence>
<keyword evidence="1" id="KW-0812">Transmembrane</keyword>